<dbReference type="Proteomes" id="UP001218218">
    <property type="component" value="Unassembled WGS sequence"/>
</dbReference>
<organism evidence="1 2">
    <name type="scientific">Mycena albidolilacea</name>
    <dbReference type="NCBI Taxonomy" id="1033008"/>
    <lineage>
        <taxon>Eukaryota</taxon>
        <taxon>Fungi</taxon>
        <taxon>Dikarya</taxon>
        <taxon>Basidiomycota</taxon>
        <taxon>Agaricomycotina</taxon>
        <taxon>Agaricomycetes</taxon>
        <taxon>Agaricomycetidae</taxon>
        <taxon>Agaricales</taxon>
        <taxon>Marasmiineae</taxon>
        <taxon>Mycenaceae</taxon>
        <taxon>Mycena</taxon>
    </lineage>
</organism>
<gene>
    <name evidence="1" type="ORF">DFH08DRAFT_302705</name>
</gene>
<reference evidence="1" key="1">
    <citation type="submission" date="2023-03" db="EMBL/GenBank/DDBJ databases">
        <title>Massive genome expansion in bonnet fungi (Mycena s.s.) driven by repeated elements and novel gene families across ecological guilds.</title>
        <authorList>
            <consortium name="Lawrence Berkeley National Laboratory"/>
            <person name="Harder C.B."/>
            <person name="Miyauchi S."/>
            <person name="Viragh M."/>
            <person name="Kuo A."/>
            <person name="Thoen E."/>
            <person name="Andreopoulos B."/>
            <person name="Lu D."/>
            <person name="Skrede I."/>
            <person name="Drula E."/>
            <person name="Henrissat B."/>
            <person name="Morin E."/>
            <person name="Kohler A."/>
            <person name="Barry K."/>
            <person name="LaButti K."/>
            <person name="Morin E."/>
            <person name="Salamov A."/>
            <person name="Lipzen A."/>
            <person name="Mereny Z."/>
            <person name="Hegedus B."/>
            <person name="Baldrian P."/>
            <person name="Stursova M."/>
            <person name="Weitz H."/>
            <person name="Taylor A."/>
            <person name="Grigoriev I.V."/>
            <person name="Nagy L.G."/>
            <person name="Martin F."/>
            <person name="Kauserud H."/>
        </authorList>
    </citation>
    <scope>NUCLEOTIDE SEQUENCE</scope>
    <source>
        <strain evidence="1">CBHHK002</strain>
    </source>
</reference>
<accession>A0AAD6ZQK4</accession>
<proteinExistence type="predicted"/>
<name>A0AAD6ZQK4_9AGAR</name>
<dbReference type="EMBL" id="JARIHO010000033">
    <property type="protein sequence ID" value="KAJ7334238.1"/>
    <property type="molecule type" value="Genomic_DNA"/>
</dbReference>
<sequence>MFDPWAVVDASLEAAIPPMVAPLWGHAKIGDVNIGDIAICLDGNRLRYIYYDFLVSQGYVLTEREQEHFSEVRWSSSLSAKLALKHEGRPYGRPCIVLERHSPGSFKVCFLATLQESSSVYTYLGIPEEDLRAYPSFPPRPRNPEVQGEQSIILPMPVIRSNLFSSRDGIYRRQLHYGELERVRALIKQKLELFTADHEALRMQEQAILLNPDHPANKAKESLEPVGPSSFKIKSGWSYAFRHLNYAMLSSRFIPSRVQHYNNIEWVLKNAPKDIGAASRYLSSAEPPARPFHLPRPFYSTLLRASTAFVRRRIFQ</sequence>
<keyword evidence="2" id="KW-1185">Reference proteome</keyword>
<comment type="caution">
    <text evidence="1">The sequence shown here is derived from an EMBL/GenBank/DDBJ whole genome shotgun (WGS) entry which is preliminary data.</text>
</comment>
<evidence type="ECO:0000313" key="2">
    <source>
        <dbReference type="Proteomes" id="UP001218218"/>
    </source>
</evidence>
<protein>
    <submittedName>
        <fullName evidence="1">Uncharacterized protein</fullName>
    </submittedName>
</protein>
<evidence type="ECO:0000313" key="1">
    <source>
        <dbReference type="EMBL" id="KAJ7334238.1"/>
    </source>
</evidence>
<dbReference type="AlphaFoldDB" id="A0AAD6ZQK4"/>